<dbReference type="PANTHER" id="PTHR43248">
    <property type="entry name" value="2-SUCCINYL-6-HYDROXY-2,4-CYCLOHEXADIENE-1-CARBOXYLATE SYNTHASE"/>
    <property type="match status" value="1"/>
</dbReference>
<feature type="region of interest" description="Disordered" evidence="3">
    <location>
        <begin position="503"/>
        <end position="540"/>
    </location>
</feature>
<comment type="similarity">
    <text evidence="1">Belongs to the peptidase S33 family.</text>
</comment>
<evidence type="ECO:0000313" key="6">
    <source>
        <dbReference type="EMBL" id="GIG75850.1"/>
    </source>
</evidence>
<keyword evidence="4" id="KW-0732">Signal</keyword>
<evidence type="ECO:0000313" key="7">
    <source>
        <dbReference type="Proteomes" id="UP000653674"/>
    </source>
</evidence>
<feature type="compositionally biased region" description="Low complexity" evidence="3">
    <location>
        <begin position="521"/>
        <end position="540"/>
    </location>
</feature>
<evidence type="ECO:0000256" key="2">
    <source>
        <dbReference type="ARBA" id="ARBA00022801"/>
    </source>
</evidence>
<keyword evidence="7" id="KW-1185">Reference proteome</keyword>
<dbReference type="PANTHER" id="PTHR43248:SF30">
    <property type="entry name" value="AB HYDROLASE-1 DOMAIN-CONTAINING PROTEIN"/>
    <property type="match status" value="1"/>
</dbReference>
<evidence type="ECO:0000256" key="4">
    <source>
        <dbReference type="SAM" id="SignalP"/>
    </source>
</evidence>
<dbReference type="EMBL" id="BONU01000038">
    <property type="protein sequence ID" value="GIG75850.1"/>
    <property type="molecule type" value="Genomic_DNA"/>
</dbReference>
<feature type="chain" id="PRO_5035256542" evidence="4">
    <location>
        <begin position="31"/>
        <end position="540"/>
    </location>
</feature>
<protein>
    <submittedName>
        <fullName evidence="6">Peptidase</fullName>
    </submittedName>
</protein>
<accession>A0A8J3LYR8</accession>
<evidence type="ECO:0000256" key="1">
    <source>
        <dbReference type="ARBA" id="ARBA00010088"/>
    </source>
</evidence>
<dbReference type="Proteomes" id="UP000653674">
    <property type="component" value="Unassembled WGS sequence"/>
</dbReference>
<feature type="signal peptide" evidence="4">
    <location>
        <begin position="1"/>
        <end position="30"/>
    </location>
</feature>
<dbReference type="RefSeq" id="WP_168079811.1">
    <property type="nucleotide sequence ID" value="NZ_BAAAQJ010000034.1"/>
</dbReference>
<dbReference type="GO" id="GO:0016787">
    <property type="term" value="F:hydrolase activity"/>
    <property type="evidence" value="ECO:0007669"/>
    <property type="project" value="UniProtKB-KW"/>
</dbReference>
<feature type="domain" description="Peptidase S33 tripeptidyl aminopeptidase-like C-terminal" evidence="5">
    <location>
        <begin position="416"/>
        <end position="505"/>
    </location>
</feature>
<sequence>MKRTTRIRAAVGALTAAVALGPAVAAPASAAPPHDPTVKVPAVDWKPCPDLAEVDCGSVTVPIDWSKPYGETVDIALARQKATDPAARIGSILINPGGPGGSGVDWAKGGPIFSPEVHRRFDVVGFDPRGVGGSHPVLCDLDIEVESVPPVPRDRAEFDAVVAHNKALGDSCRKLTGPLFDFVDTASVTRDMDAIRAALGEHKLNYYGVSYGTLMGQQYAELFPRRIRTMVIDSNMDHSLRTTWQFLQTEATAAQENFDQFITWCGRTAACALHGQDVRKVFGDLYARAGRGELTFPGSDIKIEQFQLLSFTNGSFYGPSWQFLADFLKELSTGQPNPAIDQRAAAVLAGSRTAGSRIGDRRAGHGEPVPDPFSAVFCQDWRLPVHDFVELEAYRRALTLVAPDMKLSPLGWGATTSCLGWPARVRNPQHRLEVASAPPILMLNSRYDPATPYQWATNASRQMGAALLTYDGWGHGSYFKGSSCVTGAVDTYFLTGATPNRGTHCPAVEPPTEAQLRTQSPTRPRWPLTDTPTWTTPHQP</sequence>
<dbReference type="SUPFAM" id="SSF53474">
    <property type="entry name" value="alpha/beta-Hydrolases"/>
    <property type="match status" value="1"/>
</dbReference>
<evidence type="ECO:0000256" key="3">
    <source>
        <dbReference type="SAM" id="MobiDB-lite"/>
    </source>
</evidence>
<comment type="caution">
    <text evidence="6">The sequence shown here is derived from an EMBL/GenBank/DDBJ whole genome shotgun (WGS) entry which is preliminary data.</text>
</comment>
<dbReference type="InterPro" id="IPR013595">
    <property type="entry name" value="Pept_S33_TAP-like_C"/>
</dbReference>
<reference evidence="6" key="1">
    <citation type="submission" date="2021-01" db="EMBL/GenBank/DDBJ databases">
        <title>Whole genome shotgun sequence of Planosporangium flavigriseum NBRC 105377.</title>
        <authorList>
            <person name="Komaki H."/>
            <person name="Tamura T."/>
        </authorList>
    </citation>
    <scope>NUCLEOTIDE SEQUENCE</scope>
    <source>
        <strain evidence="6">NBRC 105377</strain>
    </source>
</reference>
<keyword evidence="2" id="KW-0378">Hydrolase</keyword>
<proteinExistence type="inferred from homology"/>
<organism evidence="6 7">
    <name type="scientific">Planosporangium flavigriseum</name>
    <dbReference type="NCBI Taxonomy" id="373681"/>
    <lineage>
        <taxon>Bacteria</taxon>
        <taxon>Bacillati</taxon>
        <taxon>Actinomycetota</taxon>
        <taxon>Actinomycetes</taxon>
        <taxon>Micromonosporales</taxon>
        <taxon>Micromonosporaceae</taxon>
        <taxon>Planosporangium</taxon>
    </lineage>
</organism>
<name>A0A8J3LYR8_9ACTN</name>
<dbReference type="Pfam" id="PF08386">
    <property type="entry name" value="Abhydrolase_4"/>
    <property type="match status" value="1"/>
</dbReference>
<dbReference type="AlphaFoldDB" id="A0A8J3LYR8"/>
<gene>
    <name evidence="6" type="ORF">Pfl04_42540</name>
</gene>
<dbReference type="Gene3D" id="3.40.50.1820">
    <property type="entry name" value="alpha/beta hydrolase"/>
    <property type="match status" value="1"/>
</dbReference>
<dbReference type="InterPro" id="IPR051601">
    <property type="entry name" value="Serine_prot/Carboxylest_S33"/>
</dbReference>
<dbReference type="InterPro" id="IPR029058">
    <property type="entry name" value="AB_hydrolase_fold"/>
</dbReference>
<evidence type="ECO:0000259" key="5">
    <source>
        <dbReference type="Pfam" id="PF08386"/>
    </source>
</evidence>